<reference evidence="22" key="1">
    <citation type="journal article" date="2016" name="Sci. Rep.">
        <title>Molecular characterization of firefly nuptial gifts: a multi-omics approach sheds light on postcopulatory sexual selection.</title>
        <authorList>
            <person name="Al-Wathiqui N."/>
            <person name="Fallon T.R."/>
            <person name="South A."/>
            <person name="Weng J.K."/>
            <person name="Lewis S.M."/>
        </authorList>
    </citation>
    <scope>NUCLEOTIDE SEQUENCE</scope>
</reference>
<dbReference type="Gene3D" id="3.30.70.580">
    <property type="entry name" value="Pseudouridine synthase I, catalytic domain, N-terminal subdomain"/>
    <property type="match status" value="1"/>
</dbReference>
<evidence type="ECO:0000259" key="21">
    <source>
        <dbReference type="Pfam" id="PF01416"/>
    </source>
</evidence>
<dbReference type="GO" id="GO:1990481">
    <property type="term" value="P:mRNA pseudouridine synthesis"/>
    <property type="evidence" value="ECO:0007669"/>
    <property type="project" value="TreeGrafter"/>
</dbReference>
<evidence type="ECO:0000256" key="17">
    <source>
        <dbReference type="ARBA" id="ARBA00081344"/>
    </source>
</evidence>
<organism evidence="22">
    <name type="scientific">Photinus pyralis</name>
    <name type="common">Common eastern firefly</name>
    <name type="synonym">Lampyris pyralis</name>
    <dbReference type="NCBI Taxonomy" id="7054"/>
    <lineage>
        <taxon>Eukaryota</taxon>
        <taxon>Metazoa</taxon>
        <taxon>Ecdysozoa</taxon>
        <taxon>Arthropoda</taxon>
        <taxon>Hexapoda</taxon>
        <taxon>Insecta</taxon>
        <taxon>Pterygota</taxon>
        <taxon>Neoptera</taxon>
        <taxon>Endopterygota</taxon>
        <taxon>Coleoptera</taxon>
        <taxon>Polyphaga</taxon>
        <taxon>Elateriformia</taxon>
        <taxon>Elateroidea</taxon>
        <taxon>Lampyridae</taxon>
        <taxon>Lampyrinae</taxon>
        <taxon>Photinus</taxon>
    </lineage>
</organism>
<evidence type="ECO:0000256" key="10">
    <source>
        <dbReference type="ARBA" id="ARBA00053709"/>
    </source>
</evidence>
<dbReference type="PANTHER" id="PTHR11142">
    <property type="entry name" value="PSEUDOURIDYLATE SYNTHASE"/>
    <property type="match status" value="1"/>
</dbReference>
<comment type="subunit">
    <text evidence="11">Monomer. Forms a complex with RARG and the SRA1 RNA in the nucleus.</text>
</comment>
<dbReference type="InterPro" id="IPR020103">
    <property type="entry name" value="PsdUridine_synth_cat_dom_sf"/>
</dbReference>
<keyword evidence="4" id="KW-0507">mRNA processing</keyword>
<comment type="catalytic activity">
    <reaction evidence="1">
        <text>a uridine in mRNA = a pseudouridine in mRNA</text>
        <dbReference type="Rhea" id="RHEA:56644"/>
        <dbReference type="Rhea" id="RHEA-COMP:14658"/>
        <dbReference type="Rhea" id="RHEA-COMP:14659"/>
        <dbReference type="ChEBI" id="CHEBI:65314"/>
        <dbReference type="ChEBI" id="CHEBI:65315"/>
    </reaction>
</comment>
<feature type="domain" description="Pseudouridine synthase I TruA alpha/beta" evidence="21">
    <location>
        <begin position="221"/>
        <end position="324"/>
    </location>
</feature>
<dbReference type="Pfam" id="PF01416">
    <property type="entry name" value="PseudoU_synth_1"/>
    <property type="match status" value="1"/>
</dbReference>
<sequence length="423" mass="48588">MLKFSNLFKNLKAITYTASEMSTNAAMIIKKPKYDGRTKKRKWEDRRSDKGAGLYSEKKICEEPFVRIKRRKYVMLLGYSGVNYFGMQRNPSMPTIEEDLFNALLKADLITQEAFDQIQTVQFQRAARTDKGVSAARQVVSIKLPEEVSVAKINEFLPDQIRVFGVKRVTKGFNSKSQCDARTYTYMMPTVAFAKCDTEADQETFRLWEGALSEINDVLSNFKGTKNFHNFTCKKQYQDPSAKRYIVSFECESPIIRKGVEFVVLKVKGQSFMLHQIRKMVSIVIAIVKGCIPLTTLSKALSEEKVNIPRAPGLGLVLDFVHYDNYNYRYGTDGIHEVLEWKEVESDVDDFKEKYIYPTIVDTETSEKPMLLWLSERLTRHRFDQLDDDGKGSGDEENSDDDEDTKDEKNDPKSVTETDRGIV</sequence>
<evidence type="ECO:0000256" key="16">
    <source>
        <dbReference type="ARBA" id="ARBA00080849"/>
    </source>
</evidence>
<comment type="function">
    <text evidence="10">Pseudouridylate synthase that catalyzes pseudouridylation of tRNAs and mRNAs. Acts on positions 27/28 in the anticodon stem and also positions 34 and 36 in the anticodon of an intron containing tRNA. Also catalyzes pseudouridylation of mRNAs: mediates pseudouridylation of mRNAs with the consensus sequence 5'-UGUAG-3'. Acts as a regulator of pre-mRNA splicing by mediating pseudouridylation of pre-mRNAs at locations associated with alternatively spliced regions. Pseudouridylation of pre-mRNAs near splice sites directly regulates mRNA splicing and mRNA 3'-end processing. Involved in regulation of nuclear receptor activity through pseudouridylation of SRA1 mRNA.</text>
</comment>
<evidence type="ECO:0000256" key="1">
    <source>
        <dbReference type="ARBA" id="ARBA00001166"/>
    </source>
</evidence>
<dbReference type="FunFam" id="3.30.70.660:FF:000002">
    <property type="entry name" value="tRNA pseudouridine synthase"/>
    <property type="match status" value="1"/>
</dbReference>
<dbReference type="GO" id="GO:0160147">
    <property type="term" value="F:tRNA pseudouridine(38-40) synthase activity"/>
    <property type="evidence" value="ECO:0007669"/>
    <property type="project" value="UniProtKB-EC"/>
</dbReference>
<comment type="catalytic activity">
    <reaction evidence="9">
        <text>uridine(38/39/40) in tRNA = pseudouridine(38/39/40) in tRNA</text>
        <dbReference type="Rhea" id="RHEA:22376"/>
        <dbReference type="Rhea" id="RHEA-COMP:10085"/>
        <dbReference type="Rhea" id="RHEA-COMP:10087"/>
        <dbReference type="ChEBI" id="CHEBI:65314"/>
        <dbReference type="ChEBI" id="CHEBI:65315"/>
        <dbReference type="EC" id="5.4.99.12"/>
    </reaction>
</comment>
<evidence type="ECO:0000256" key="19">
    <source>
        <dbReference type="PIRSR" id="PIRSR641708-2"/>
    </source>
</evidence>
<evidence type="ECO:0000256" key="12">
    <source>
        <dbReference type="ARBA" id="ARBA00066509"/>
    </source>
</evidence>
<feature type="compositionally biased region" description="Basic and acidic residues" evidence="20">
    <location>
        <begin position="406"/>
        <end position="423"/>
    </location>
</feature>
<evidence type="ECO:0000256" key="7">
    <source>
        <dbReference type="ARBA" id="ARBA00023242"/>
    </source>
</evidence>
<dbReference type="InterPro" id="IPR020095">
    <property type="entry name" value="PsdUridine_synth_TruA_C"/>
</dbReference>
<evidence type="ECO:0000256" key="15">
    <source>
        <dbReference type="ARBA" id="ARBA00079087"/>
    </source>
</evidence>
<evidence type="ECO:0000256" key="18">
    <source>
        <dbReference type="PIRSR" id="PIRSR641708-1"/>
    </source>
</evidence>
<evidence type="ECO:0000256" key="5">
    <source>
        <dbReference type="ARBA" id="ARBA00022694"/>
    </source>
</evidence>
<dbReference type="Gene3D" id="3.30.70.660">
    <property type="entry name" value="Pseudouridine synthase I, catalytic domain, C-terminal subdomain"/>
    <property type="match status" value="1"/>
</dbReference>
<dbReference type="EC" id="5.4.99.12" evidence="12"/>
<keyword evidence="6" id="KW-0413">Isomerase</keyword>
<evidence type="ECO:0000256" key="3">
    <source>
        <dbReference type="ARBA" id="ARBA00009375"/>
    </source>
</evidence>
<dbReference type="InterPro" id="IPR041708">
    <property type="entry name" value="PUS1/PUS2-like"/>
</dbReference>
<evidence type="ECO:0000256" key="4">
    <source>
        <dbReference type="ARBA" id="ARBA00022664"/>
    </source>
</evidence>
<dbReference type="PANTHER" id="PTHR11142:SF4">
    <property type="entry name" value="PSEUDOURIDYLATE SYNTHASE 1 HOMOLOG"/>
    <property type="match status" value="1"/>
</dbReference>
<comment type="similarity">
    <text evidence="3">Belongs to the tRNA pseudouridine synthase TruA family.</text>
</comment>
<evidence type="ECO:0000256" key="13">
    <source>
        <dbReference type="ARBA" id="ARBA00068582"/>
    </source>
</evidence>
<evidence type="ECO:0000313" key="22">
    <source>
        <dbReference type="EMBL" id="JAV52808.1"/>
    </source>
</evidence>
<dbReference type="GO" id="GO:0003723">
    <property type="term" value="F:RNA binding"/>
    <property type="evidence" value="ECO:0007669"/>
    <property type="project" value="InterPro"/>
</dbReference>
<evidence type="ECO:0000256" key="8">
    <source>
        <dbReference type="ARBA" id="ARBA00036943"/>
    </source>
</evidence>
<dbReference type="AlphaFoldDB" id="A0A1Y1JX55"/>
<comment type="catalytic activity">
    <reaction evidence="8">
        <text>a uridine in tRNA = a pseudouridine in tRNA</text>
        <dbReference type="Rhea" id="RHEA:54572"/>
        <dbReference type="Rhea" id="RHEA-COMP:13339"/>
        <dbReference type="Rhea" id="RHEA-COMP:13934"/>
        <dbReference type="ChEBI" id="CHEBI:65314"/>
        <dbReference type="ChEBI" id="CHEBI:65315"/>
    </reaction>
</comment>
<dbReference type="GO" id="GO:0005634">
    <property type="term" value="C:nucleus"/>
    <property type="evidence" value="ECO:0007669"/>
    <property type="project" value="UniProtKB-SubCell"/>
</dbReference>
<dbReference type="CDD" id="cd02568">
    <property type="entry name" value="PseudoU_synth_PUS1_PUS2"/>
    <property type="match status" value="1"/>
</dbReference>
<name>A0A1Y1JX55_PHOPY</name>
<feature type="compositionally biased region" description="Acidic residues" evidence="20">
    <location>
        <begin position="395"/>
        <end position="405"/>
    </location>
</feature>
<dbReference type="EMBL" id="GEZM01100726">
    <property type="protein sequence ID" value="JAV52808.1"/>
    <property type="molecule type" value="Transcribed_RNA"/>
</dbReference>
<dbReference type="InterPro" id="IPR020097">
    <property type="entry name" value="PsdUridine_synth_TruA_a/b_dom"/>
</dbReference>
<proteinExistence type="inferred from homology"/>
<evidence type="ECO:0000256" key="20">
    <source>
        <dbReference type="SAM" id="MobiDB-lite"/>
    </source>
</evidence>
<comment type="subcellular location">
    <subcellularLocation>
        <location evidence="2">Nucleus</location>
    </subcellularLocation>
</comment>
<dbReference type="SUPFAM" id="SSF55120">
    <property type="entry name" value="Pseudouridine synthase"/>
    <property type="match status" value="1"/>
</dbReference>
<feature type="binding site" evidence="19">
    <location>
        <position position="184"/>
    </location>
    <ligand>
        <name>substrate</name>
    </ligand>
</feature>
<feature type="region of interest" description="Disordered" evidence="20">
    <location>
        <begin position="384"/>
        <end position="423"/>
    </location>
</feature>
<keyword evidence="7" id="KW-0539">Nucleus</keyword>
<evidence type="ECO:0000256" key="14">
    <source>
        <dbReference type="ARBA" id="ARBA00075153"/>
    </source>
</evidence>
<dbReference type="FunFam" id="3.30.70.580:FF:000002">
    <property type="entry name" value="tRNA pseudouridine synthase"/>
    <property type="match status" value="1"/>
</dbReference>
<protein>
    <recommendedName>
        <fullName evidence="13">Pseudouridylate synthase 1 homolog</fullName>
        <ecNumber evidence="12">5.4.99.12</ecNumber>
    </recommendedName>
    <alternativeName>
        <fullName evidence="14">tRNA pseudouridine synthase 1</fullName>
    </alternativeName>
    <alternativeName>
        <fullName evidence="17">tRNA pseudouridine(38-40) synthase</fullName>
    </alternativeName>
    <alternativeName>
        <fullName evidence="15">tRNA pseudouridylate synthase I</fullName>
    </alternativeName>
    <alternativeName>
        <fullName evidence="16">tRNA-uridine isomerase I</fullName>
    </alternativeName>
</protein>
<dbReference type="InterPro" id="IPR020094">
    <property type="entry name" value="TruA/RsuA/RluB/E/F_N"/>
</dbReference>
<dbReference type="GO" id="GO:0031119">
    <property type="term" value="P:tRNA pseudouridine synthesis"/>
    <property type="evidence" value="ECO:0007669"/>
    <property type="project" value="InterPro"/>
</dbReference>
<dbReference type="GO" id="GO:0006397">
    <property type="term" value="P:mRNA processing"/>
    <property type="evidence" value="ECO:0007669"/>
    <property type="project" value="UniProtKB-KW"/>
</dbReference>
<dbReference type="NCBIfam" id="TIGR00071">
    <property type="entry name" value="hisT_truA"/>
    <property type="match status" value="1"/>
</dbReference>
<feature type="active site" description="Nucleophile" evidence="18">
    <location>
        <position position="130"/>
    </location>
</feature>
<evidence type="ECO:0000256" key="6">
    <source>
        <dbReference type="ARBA" id="ARBA00023235"/>
    </source>
</evidence>
<evidence type="ECO:0000256" key="9">
    <source>
        <dbReference type="ARBA" id="ARBA00052184"/>
    </source>
</evidence>
<dbReference type="InterPro" id="IPR001406">
    <property type="entry name" value="PsdUridine_synth_TruA"/>
</dbReference>
<keyword evidence="5" id="KW-0819">tRNA processing</keyword>
<accession>A0A1Y1JX55</accession>
<feature type="compositionally biased region" description="Basic and acidic residues" evidence="20">
    <location>
        <begin position="384"/>
        <end position="394"/>
    </location>
</feature>
<evidence type="ECO:0000256" key="2">
    <source>
        <dbReference type="ARBA" id="ARBA00004123"/>
    </source>
</evidence>
<evidence type="ECO:0000256" key="11">
    <source>
        <dbReference type="ARBA" id="ARBA00064589"/>
    </source>
</evidence>